<gene>
    <name evidence="4" type="primary">bamE</name>
    <name evidence="7" type="ORF">EER27_06620</name>
</gene>
<evidence type="ECO:0000256" key="1">
    <source>
        <dbReference type="ARBA" id="ARBA00022729"/>
    </source>
</evidence>
<evidence type="ECO:0000256" key="5">
    <source>
        <dbReference type="SAM" id="MobiDB-lite"/>
    </source>
</evidence>
<dbReference type="PANTHER" id="PTHR37482:SF1">
    <property type="entry name" value="OUTER MEMBRANE PROTEIN ASSEMBLY FACTOR BAME"/>
    <property type="match status" value="1"/>
</dbReference>
<dbReference type="GO" id="GO:0051205">
    <property type="term" value="P:protein insertion into membrane"/>
    <property type="evidence" value="ECO:0007669"/>
    <property type="project" value="UniProtKB-UniRule"/>
</dbReference>
<keyword evidence="1 4" id="KW-0732">Signal</keyword>
<dbReference type="InterPro" id="IPR007450">
    <property type="entry name" value="BamE_dom"/>
</dbReference>
<name>A0A3M8SXM1_9GAMM</name>
<dbReference type="AlphaFoldDB" id="A0A3M8SXM1"/>
<comment type="subunit">
    <text evidence="4">Part of the Bam complex.</text>
</comment>
<organism evidence="7 8">
    <name type="scientific">Montanilutibacter psychrotolerans</name>
    <dbReference type="NCBI Taxonomy" id="1327343"/>
    <lineage>
        <taxon>Bacteria</taxon>
        <taxon>Pseudomonadati</taxon>
        <taxon>Pseudomonadota</taxon>
        <taxon>Gammaproteobacteria</taxon>
        <taxon>Lysobacterales</taxon>
        <taxon>Lysobacteraceae</taxon>
        <taxon>Montanilutibacter</taxon>
    </lineage>
</organism>
<keyword evidence="4" id="KW-0449">Lipoprotein</keyword>
<keyword evidence="2 4" id="KW-0472">Membrane</keyword>
<sequence>MRKLVLVLSVALLTAGCGVVYRQPIYQGNLLEKTSVDQLQAGMAKQQVLLLLGTPSIADPNHPNRWDYTSSQRTGRLAHTEVKNLTLYFDGDTLSRWEGDYFPEQDKEIADSSVRQFGRNLAKDKTKGRGGR</sequence>
<dbReference type="PROSITE" id="PS51257">
    <property type="entry name" value="PROKAR_LIPOPROTEIN"/>
    <property type="match status" value="1"/>
</dbReference>
<dbReference type="GO" id="GO:0030674">
    <property type="term" value="F:protein-macromolecule adaptor activity"/>
    <property type="evidence" value="ECO:0007669"/>
    <property type="project" value="TreeGrafter"/>
</dbReference>
<evidence type="ECO:0000313" key="8">
    <source>
        <dbReference type="Proteomes" id="UP000267049"/>
    </source>
</evidence>
<evidence type="ECO:0000259" key="6">
    <source>
        <dbReference type="Pfam" id="PF04355"/>
    </source>
</evidence>
<dbReference type="Gene3D" id="3.30.1450.10">
    <property type="match status" value="1"/>
</dbReference>
<comment type="similarity">
    <text evidence="4">Belongs to the BamE family.</text>
</comment>
<keyword evidence="3 4" id="KW-0998">Cell outer membrane</keyword>
<evidence type="ECO:0000313" key="7">
    <source>
        <dbReference type="EMBL" id="RNF85425.1"/>
    </source>
</evidence>
<dbReference type="OrthoDB" id="9808250at2"/>
<dbReference type="GO" id="GO:0043165">
    <property type="term" value="P:Gram-negative-bacterium-type cell outer membrane assembly"/>
    <property type="evidence" value="ECO:0007669"/>
    <property type="project" value="UniProtKB-UniRule"/>
</dbReference>
<reference evidence="7 8" key="1">
    <citation type="submission" date="2018-11" db="EMBL/GenBank/DDBJ databases">
        <title>Lysobacter cryohumiis sp. nov., isolated from soil in the Tianshan Mountains, Xinjiang, China.</title>
        <authorList>
            <person name="Luo Y."/>
            <person name="Sheng H."/>
        </authorList>
    </citation>
    <scope>NUCLEOTIDE SEQUENCE [LARGE SCALE GENOMIC DNA]</scope>
    <source>
        <strain evidence="7 8">ZS60</strain>
    </source>
</reference>
<dbReference type="Pfam" id="PF04355">
    <property type="entry name" value="BamE"/>
    <property type="match status" value="1"/>
</dbReference>
<feature type="compositionally biased region" description="Basic and acidic residues" evidence="5">
    <location>
        <begin position="121"/>
        <end position="132"/>
    </location>
</feature>
<evidence type="ECO:0000256" key="3">
    <source>
        <dbReference type="ARBA" id="ARBA00023237"/>
    </source>
</evidence>
<dbReference type="RefSeq" id="WP_123087208.1">
    <property type="nucleotide sequence ID" value="NZ_RIBS01000002.1"/>
</dbReference>
<evidence type="ECO:0000256" key="2">
    <source>
        <dbReference type="ARBA" id="ARBA00023136"/>
    </source>
</evidence>
<proteinExistence type="inferred from homology"/>
<dbReference type="HAMAP" id="MF_00925">
    <property type="entry name" value="OM_assembly_BamE"/>
    <property type="match status" value="1"/>
</dbReference>
<feature type="region of interest" description="Disordered" evidence="5">
    <location>
        <begin position="113"/>
        <end position="132"/>
    </location>
</feature>
<keyword evidence="8" id="KW-1185">Reference proteome</keyword>
<dbReference type="Proteomes" id="UP000267049">
    <property type="component" value="Unassembled WGS sequence"/>
</dbReference>
<comment type="function">
    <text evidence="4">Part of the outer membrane protein assembly complex, which is involved in assembly and insertion of beta-barrel proteins into the outer membrane.</text>
</comment>
<keyword evidence="4" id="KW-0564">Palmitate</keyword>
<comment type="caution">
    <text evidence="7">The sequence shown here is derived from an EMBL/GenBank/DDBJ whole genome shotgun (WGS) entry which is preliminary data.</text>
</comment>
<dbReference type="GO" id="GO:1990063">
    <property type="term" value="C:Bam protein complex"/>
    <property type="evidence" value="ECO:0007669"/>
    <property type="project" value="TreeGrafter"/>
</dbReference>
<evidence type="ECO:0000256" key="4">
    <source>
        <dbReference type="HAMAP-Rule" id="MF_00925"/>
    </source>
</evidence>
<accession>A0A3M8SXM1</accession>
<comment type="subcellular location">
    <subcellularLocation>
        <location evidence="4">Cell outer membrane</location>
        <topology evidence="4">Lipid-anchor</topology>
    </subcellularLocation>
</comment>
<feature type="domain" description="Outer membrane protein assembly factor BamE" evidence="6">
    <location>
        <begin position="28"/>
        <end position="98"/>
    </location>
</feature>
<protein>
    <recommendedName>
        <fullName evidence="4">Outer membrane protein assembly factor BamE</fullName>
    </recommendedName>
</protein>
<dbReference type="InterPro" id="IPR026592">
    <property type="entry name" value="BamE"/>
</dbReference>
<dbReference type="InterPro" id="IPR037873">
    <property type="entry name" value="BamE-like"/>
</dbReference>
<dbReference type="EMBL" id="RIBS01000002">
    <property type="protein sequence ID" value="RNF85425.1"/>
    <property type="molecule type" value="Genomic_DNA"/>
</dbReference>
<dbReference type="PANTHER" id="PTHR37482">
    <property type="entry name" value="OUTER MEMBRANE PROTEIN ASSEMBLY FACTOR BAME"/>
    <property type="match status" value="1"/>
</dbReference>